<sequence length="336" mass="36221">MRVTAPVAVGLAALIYVAVAMAARTLPLSNLVALVLAASSPYLPLIALLAVVLLVFSRRTLLSLLAVAAMVGTLAVQLPWYYGGRPADVGAHAQIRVLSSNLLHGHADADFFLDLADSADVITVSELTPEAATRLDDAGIDAAFPYSALVPRPESEGMGLWSRFPLTRLPPSKYENNFVAVRIQVPGVRNDPLVSSVHLMSPVAGGANTFEHWRHNIEHTRSELIDYARTAGDAAVIIAGDFNSTVDFRQFRDLLDTGYQDGVRQTGAGFSPTFSPNHLIPPVITIDHVLTRNSAVTSIHTVAIPETDHRALLATIAVPFDPWKRRNPATRAGFRD</sequence>
<dbReference type="STRING" id="564198.BST17_03085"/>
<comment type="caution">
    <text evidence="3">The sequence shown here is derived from an EMBL/GenBank/DDBJ whole genome shotgun (WGS) entry which is preliminary data.</text>
</comment>
<dbReference type="InterPro" id="IPR036691">
    <property type="entry name" value="Endo/exonu/phosph_ase_sf"/>
</dbReference>
<feature type="transmembrane region" description="Helical" evidence="1">
    <location>
        <begin position="32"/>
        <end position="56"/>
    </location>
</feature>
<keyword evidence="1" id="KW-1133">Transmembrane helix</keyword>
<name>A0A1W9Z3V0_MYCBA</name>
<feature type="transmembrane region" description="Helical" evidence="1">
    <location>
        <begin position="61"/>
        <end position="82"/>
    </location>
</feature>
<reference evidence="3 4" key="1">
    <citation type="submission" date="2017-02" db="EMBL/GenBank/DDBJ databases">
        <title>The new phylogeny of genus Mycobacterium.</title>
        <authorList>
            <person name="Tortoli E."/>
            <person name="Trovato A."/>
            <person name="Cirillo D.M."/>
        </authorList>
    </citation>
    <scope>NUCLEOTIDE SEQUENCE [LARGE SCALE GENOMIC DNA]</scope>
    <source>
        <strain evidence="3 4">DSM 45578</strain>
    </source>
</reference>
<keyword evidence="1" id="KW-0472">Membrane</keyword>
<dbReference type="Proteomes" id="UP000192366">
    <property type="component" value="Unassembled WGS sequence"/>
</dbReference>
<accession>A0A1W9Z3V0</accession>
<dbReference type="Pfam" id="PF03372">
    <property type="entry name" value="Exo_endo_phos"/>
    <property type="match status" value="1"/>
</dbReference>
<keyword evidence="3" id="KW-0378">Hydrolase</keyword>
<dbReference type="Gene3D" id="3.60.10.10">
    <property type="entry name" value="Endonuclease/exonuclease/phosphatase"/>
    <property type="match status" value="1"/>
</dbReference>
<dbReference type="SUPFAM" id="SSF56219">
    <property type="entry name" value="DNase I-like"/>
    <property type="match status" value="1"/>
</dbReference>
<evidence type="ECO:0000259" key="2">
    <source>
        <dbReference type="Pfam" id="PF03372"/>
    </source>
</evidence>
<gene>
    <name evidence="3" type="ORF">BST17_03085</name>
</gene>
<proteinExistence type="predicted"/>
<dbReference type="GO" id="GO:0004519">
    <property type="term" value="F:endonuclease activity"/>
    <property type="evidence" value="ECO:0007669"/>
    <property type="project" value="UniProtKB-KW"/>
</dbReference>
<protein>
    <submittedName>
        <fullName evidence="3">Endonuclease</fullName>
    </submittedName>
</protein>
<dbReference type="InterPro" id="IPR005135">
    <property type="entry name" value="Endo/exonuclease/phosphatase"/>
</dbReference>
<dbReference type="EMBL" id="MVHJ01000002">
    <property type="protein sequence ID" value="ORA06849.1"/>
    <property type="molecule type" value="Genomic_DNA"/>
</dbReference>
<keyword evidence="1" id="KW-0812">Transmembrane</keyword>
<evidence type="ECO:0000313" key="4">
    <source>
        <dbReference type="Proteomes" id="UP000192366"/>
    </source>
</evidence>
<dbReference type="AlphaFoldDB" id="A0A1W9Z3V0"/>
<keyword evidence="3" id="KW-0540">Nuclease</keyword>
<keyword evidence="3" id="KW-0255">Endonuclease</keyword>
<evidence type="ECO:0000313" key="3">
    <source>
        <dbReference type="EMBL" id="ORA06849.1"/>
    </source>
</evidence>
<organism evidence="3 4">
    <name type="scientific">Mycolicibacterium bacteremicum</name>
    <name type="common">Mycobacterium bacteremicum</name>
    <dbReference type="NCBI Taxonomy" id="564198"/>
    <lineage>
        <taxon>Bacteria</taxon>
        <taxon>Bacillati</taxon>
        <taxon>Actinomycetota</taxon>
        <taxon>Actinomycetes</taxon>
        <taxon>Mycobacteriales</taxon>
        <taxon>Mycobacteriaceae</taxon>
        <taxon>Mycolicibacterium</taxon>
    </lineage>
</organism>
<keyword evidence="4" id="KW-1185">Reference proteome</keyword>
<evidence type="ECO:0000256" key="1">
    <source>
        <dbReference type="SAM" id="Phobius"/>
    </source>
</evidence>
<feature type="domain" description="Endonuclease/exonuclease/phosphatase" evidence="2">
    <location>
        <begin position="99"/>
        <end position="309"/>
    </location>
</feature>